<evidence type="ECO:0000313" key="1">
    <source>
        <dbReference type="EMBL" id="CAB4189843.1"/>
    </source>
</evidence>
<accession>A0A6J5S842</accession>
<gene>
    <name evidence="1" type="ORF">UFOVP1195_19</name>
    <name evidence="2" type="ORF">UFOVP1288_19</name>
    <name evidence="3" type="ORF">UFOVP1409_19</name>
</gene>
<proteinExistence type="predicted"/>
<sequence>MTDQPEREVELEYRKTATIRAVQWFKPGDHPAVEPYADQHGWCPTLEGGHVVTPGDWIATGIKGEHWPIKPDVFAATYEPVSSSPPPPRPAGPTREEIAAIILESQPPKGFKHRHPNALAKADAILSLFTGGRGETTR</sequence>
<organism evidence="3">
    <name type="scientific">uncultured Caudovirales phage</name>
    <dbReference type="NCBI Taxonomy" id="2100421"/>
    <lineage>
        <taxon>Viruses</taxon>
        <taxon>Duplodnaviria</taxon>
        <taxon>Heunggongvirae</taxon>
        <taxon>Uroviricota</taxon>
        <taxon>Caudoviricetes</taxon>
        <taxon>Peduoviridae</taxon>
        <taxon>Maltschvirus</taxon>
        <taxon>Maltschvirus maltsch</taxon>
    </lineage>
</organism>
<evidence type="ECO:0000313" key="3">
    <source>
        <dbReference type="EMBL" id="CAB4204920.1"/>
    </source>
</evidence>
<dbReference type="EMBL" id="LR797352">
    <property type="protein sequence ID" value="CAB4204920.1"/>
    <property type="molecule type" value="Genomic_DNA"/>
</dbReference>
<protein>
    <submittedName>
        <fullName evidence="3">Uncharacterized protein</fullName>
    </submittedName>
</protein>
<dbReference type="EMBL" id="LR797238">
    <property type="protein sequence ID" value="CAB4195496.1"/>
    <property type="molecule type" value="Genomic_DNA"/>
</dbReference>
<dbReference type="EMBL" id="LR797149">
    <property type="protein sequence ID" value="CAB4189843.1"/>
    <property type="molecule type" value="Genomic_DNA"/>
</dbReference>
<name>A0A6J5S842_9CAUD</name>
<evidence type="ECO:0000313" key="2">
    <source>
        <dbReference type="EMBL" id="CAB4195496.1"/>
    </source>
</evidence>
<reference evidence="3" key="1">
    <citation type="submission" date="2020-05" db="EMBL/GenBank/DDBJ databases">
        <authorList>
            <person name="Chiriac C."/>
            <person name="Salcher M."/>
            <person name="Ghai R."/>
            <person name="Kavagutti S V."/>
        </authorList>
    </citation>
    <scope>NUCLEOTIDE SEQUENCE</scope>
</reference>